<evidence type="ECO:0000256" key="1">
    <source>
        <dbReference type="SAM" id="MobiDB-lite"/>
    </source>
</evidence>
<sequence length="48" mass="4678">SDRRGGDPVGTAADGGFSATHGGPLAVGTTVDRGAPAAGRHRPPPFPI</sequence>
<reference evidence="2 3" key="1">
    <citation type="journal article" date="2018" name="Front. Plant Sci.">
        <title>Red Clover (Trifolium pratense) and Zigzag Clover (T. medium) - A Picture of Genomic Similarities and Differences.</title>
        <authorList>
            <person name="Dluhosova J."/>
            <person name="Istvanek J."/>
            <person name="Nedelnik J."/>
            <person name="Repkova J."/>
        </authorList>
    </citation>
    <scope>NUCLEOTIDE SEQUENCE [LARGE SCALE GENOMIC DNA]</scope>
    <source>
        <strain evidence="3">cv. 10/8</strain>
        <tissue evidence="2">Leaf</tissue>
    </source>
</reference>
<dbReference type="AlphaFoldDB" id="A0A392RIX4"/>
<protein>
    <submittedName>
        <fullName evidence="2">Uncharacterized protein</fullName>
    </submittedName>
</protein>
<feature type="non-terminal residue" evidence="2">
    <location>
        <position position="1"/>
    </location>
</feature>
<organism evidence="2 3">
    <name type="scientific">Trifolium medium</name>
    <dbReference type="NCBI Taxonomy" id="97028"/>
    <lineage>
        <taxon>Eukaryota</taxon>
        <taxon>Viridiplantae</taxon>
        <taxon>Streptophyta</taxon>
        <taxon>Embryophyta</taxon>
        <taxon>Tracheophyta</taxon>
        <taxon>Spermatophyta</taxon>
        <taxon>Magnoliopsida</taxon>
        <taxon>eudicotyledons</taxon>
        <taxon>Gunneridae</taxon>
        <taxon>Pentapetalae</taxon>
        <taxon>rosids</taxon>
        <taxon>fabids</taxon>
        <taxon>Fabales</taxon>
        <taxon>Fabaceae</taxon>
        <taxon>Papilionoideae</taxon>
        <taxon>50 kb inversion clade</taxon>
        <taxon>NPAAA clade</taxon>
        <taxon>Hologalegina</taxon>
        <taxon>IRL clade</taxon>
        <taxon>Trifolieae</taxon>
        <taxon>Trifolium</taxon>
    </lineage>
</organism>
<name>A0A392RIX4_9FABA</name>
<feature type="region of interest" description="Disordered" evidence="1">
    <location>
        <begin position="1"/>
        <end position="48"/>
    </location>
</feature>
<dbReference type="Proteomes" id="UP000265520">
    <property type="component" value="Unassembled WGS sequence"/>
</dbReference>
<evidence type="ECO:0000313" key="2">
    <source>
        <dbReference type="EMBL" id="MCI35974.1"/>
    </source>
</evidence>
<comment type="caution">
    <text evidence="2">The sequence shown here is derived from an EMBL/GenBank/DDBJ whole genome shotgun (WGS) entry which is preliminary data.</text>
</comment>
<feature type="compositionally biased region" description="Basic residues" evidence="1">
    <location>
        <begin position="39"/>
        <end position="48"/>
    </location>
</feature>
<dbReference type="EMBL" id="LXQA010228921">
    <property type="protein sequence ID" value="MCI35974.1"/>
    <property type="molecule type" value="Genomic_DNA"/>
</dbReference>
<evidence type="ECO:0000313" key="3">
    <source>
        <dbReference type="Proteomes" id="UP000265520"/>
    </source>
</evidence>
<keyword evidence="3" id="KW-1185">Reference proteome</keyword>
<proteinExistence type="predicted"/>
<accession>A0A392RIX4</accession>